<comment type="pathway">
    <text evidence="3">Protein modification; protein ubiquitination.</text>
</comment>
<dbReference type="AlphaFoldDB" id="A0EB13"/>
<dbReference type="EMBL" id="CT868668">
    <property type="protein sequence ID" value="CAK92480.1"/>
    <property type="molecule type" value="Genomic_DNA"/>
</dbReference>
<dbReference type="RefSeq" id="XP_001459877.1">
    <property type="nucleotide sequence ID" value="XM_001459840.2"/>
</dbReference>
<comment type="catalytic activity">
    <reaction evidence="1">
        <text>S-ubiquitinyl-[E2 ubiquitin-conjugating enzyme]-L-cysteine + [acceptor protein]-L-lysine = [E2 ubiquitin-conjugating enzyme]-L-cysteine + N(6)-ubiquitinyl-[acceptor protein]-L-lysine.</text>
        <dbReference type="EC" id="2.3.2.27"/>
    </reaction>
</comment>
<dbReference type="SUPFAM" id="SSF57850">
    <property type="entry name" value="RING/U-box"/>
    <property type="match status" value="1"/>
</dbReference>
<feature type="transmembrane region" description="Helical" evidence="15">
    <location>
        <begin position="174"/>
        <end position="199"/>
    </location>
</feature>
<dbReference type="InterPro" id="IPR050731">
    <property type="entry name" value="HRD1_E3_ubiq-ligases"/>
</dbReference>
<dbReference type="OrthoDB" id="9984778at2759"/>
<evidence type="ECO:0000313" key="19">
    <source>
        <dbReference type="Proteomes" id="UP000000600"/>
    </source>
</evidence>
<evidence type="ECO:0000256" key="3">
    <source>
        <dbReference type="ARBA" id="ARBA00004906"/>
    </source>
</evidence>
<evidence type="ECO:0000256" key="2">
    <source>
        <dbReference type="ARBA" id="ARBA00004127"/>
    </source>
</evidence>
<evidence type="ECO:0000256" key="1">
    <source>
        <dbReference type="ARBA" id="ARBA00000900"/>
    </source>
</evidence>
<keyword evidence="19" id="KW-1185">Reference proteome</keyword>
<keyword evidence="8 16" id="KW-0732">Signal</keyword>
<evidence type="ECO:0000256" key="12">
    <source>
        <dbReference type="ARBA" id="ARBA00022989"/>
    </source>
</evidence>
<dbReference type="InterPro" id="IPR001841">
    <property type="entry name" value="Znf_RING"/>
</dbReference>
<comment type="subcellular location">
    <subcellularLocation>
        <location evidence="2">Endomembrane system</location>
        <topology evidence="2">Multi-pass membrane protein</topology>
    </subcellularLocation>
</comment>
<evidence type="ECO:0000256" key="5">
    <source>
        <dbReference type="ARBA" id="ARBA00022679"/>
    </source>
</evidence>
<dbReference type="KEGG" id="ptm:GSPATT00025214001"/>
<name>A0EB13_PARTE</name>
<evidence type="ECO:0000256" key="9">
    <source>
        <dbReference type="ARBA" id="ARBA00022771"/>
    </source>
</evidence>
<evidence type="ECO:0000259" key="17">
    <source>
        <dbReference type="PROSITE" id="PS50089"/>
    </source>
</evidence>
<keyword evidence="13 15" id="KW-0472">Membrane</keyword>
<feature type="transmembrane region" description="Helical" evidence="15">
    <location>
        <begin position="220"/>
        <end position="241"/>
    </location>
</feature>
<dbReference type="eggNOG" id="KOG0828">
    <property type="taxonomic scope" value="Eukaryota"/>
</dbReference>
<dbReference type="Gene3D" id="3.30.40.10">
    <property type="entry name" value="Zinc/RING finger domain, C3HC4 (zinc finger)"/>
    <property type="match status" value="1"/>
</dbReference>
<dbReference type="SMART" id="SM00184">
    <property type="entry name" value="RING"/>
    <property type="match status" value="1"/>
</dbReference>
<keyword evidence="7" id="KW-0479">Metal-binding</keyword>
<keyword evidence="5" id="KW-0808">Transferase</keyword>
<feature type="transmembrane region" description="Helical" evidence="15">
    <location>
        <begin position="373"/>
        <end position="392"/>
    </location>
</feature>
<accession>A0EB13</accession>
<dbReference type="InterPro" id="IPR013083">
    <property type="entry name" value="Znf_RING/FYVE/PHD"/>
</dbReference>
<keyword evidence="6 15" id="KW-0812">Transmembrane</keyword>
<dbReference type="OMA" id="IMVTPCQ"/>
<feature type="signal peptide" evidence="16">
    <location>
        <begin position="1"/>
        <end position="23"/>
    </location>
</feature>
<dbReference type="EC" id="2.3.2.27" evidence="4"/>
<protein>
    <recommendedName>
        <fullName evidence="4">RING-type E3 ubiquitin transferase</fullName>
        <ecNumber evidence="4">2.3.2.27</ecNumber>
    </recommendedName>
</protein>
<dbReference type="Pfam" id="PF11145">
    <property type="entry name" value="DUF2921"/>
    <property type="match status" value="1"/>
</dbReference>
<gene>
    <name evidence="18" type="ORF">GSPATT00025214001</name>
</gene>
<feature type="transmembrane region" description="Helical" evidence="15">
    <location>
        <begin position="247"/>
        <end position="266"/>
    </location>
</feature>
<feature type="domain" description="RING-type" evidence="17">
    <location>
        <begin position="425"/>
        <end position="480"/>
    </location>
</feature>
<organism evidence="18 19">
    <name type="scientific">Paramecium tetraurelia</name>
    <dbReference type="NCBI Taxonomy" id="5888"/>
    <lineage>
        <taxon>Eukaryota</taxon>
        <taxon>Sar</taxon>
        <taxon>Alveolata</taxon>
        <taxon>Ciliophora</taxon>
        <taxon>Intramacronucleata</taxon>
        <taxon>Oligohymenophorea</taxon>
        <taxon>Peniculida</taxon>
        <taxon>Parameciidae</taxon>
        <taxon>Paramecium</taxon>
    </lineage>
</organism>
<proteinExistence type="predicted"/>
<evidence type="ECO:0000313" key="18">
    <source>
        <dbReference type="EMBL" id="CAK92480.1"/>
    </source>
</evidence>
<evidence type="ECO:0000256" key="13">
    <source>
        <dbReference type="ARBA" id="ARBA00023136"/>
    </source>
</evidence>
<dbReference type="InterPro" id="IPR021319">
    <property type="entry name" value="DUF2921"/>
</dbReference>
<feature type="transmembrane region" description="Helical" evidence="15">
    <location>
        <begin position="287"/>
        <end position="307"/>
    </location>
</feature>
<reference evidence="18 19" key="1">
    <citation type="journal article" date="2006" name="Nature">
        <title>Global trends of whole-genome duplications revealed by the ciliate Paramecium tetraurelia.</title>
        <authorList>
            <consortium name="Genoscope"/>
            <person name="Aury J.-M."/>
            <person name="Jaillon O."/>
            <person name="Duret L."/>
            <person name="Noel B."/>
            <person name="Jubin C."/>
            <person name="Porcel B.M."/>
            <person name="Segurens B."/>
            <person name="Daubin V."/>
            <person name="Anthouard V."/>
            <person name="Aiach N."/>
            <person name="Arnaiz O."/>
            <person name="Billaut A."/>
            <person name="Beisson J."/>
            <person name="Blanc I."/>
            <person name="Bouhouche K."/>
            <person name="Camara F."/>
            <person name="Duharcourt S."/>
            <person name="Guigo R."/>
            <person name="Gogendeau D."/>
            <person name="Katinka M."/>
            <person name="Keller A.-M."/>
            <person name="Kissmehl R."/>
            <person name="Klotz C."/>
            <person name="Koll F."/>
            <person name="Le Moue A."/>
            <person name="Lepere C."/>
            <person name="Malinsky S."/>
            <person name="Nowacki M."/>
            <person name="Nowak J.K."/>
            <person name="Plattner H."/>
            <person name="Poulain J."/>
            <person name="Ruiz F."/>
            <person name="Serrano V."/>
            <person name="Zagulski M."/>
            <person name="Dessen P."/>
            <person name="Betermier M."/>
            <person name="Weissenbach J."/>
            <person name="Scarpelli C."/>
            <person name="Schachter V."/>
            <person name="Sperling L."/>
            <person name="Meyer E."/>
            <person name="Cohen J."/>
            <person name="Wincker P."/>
        </authorList>
    </citation>
    <scope>NUCLEOTIDE SEQUENCE [LARGE SCALE GENOMIC DNA]</scope>
    <source>
        <strain evidence="18 19">Stock d4-2</strain>
    </source>
</reference>
<keyword evidence="11" id="KW-0862">Zinc</keyword>
<evidence type="ECO:0000256" key="8">
    <source>
        <dbReference type="ARBA" id="ARBA00022729"/>
    </source>
</evidence>
<dbReference type="GeneID" id="5045662"/>
<dbReference type="GO" id="GO:0061630">
    <property type="term" value="F:ubiquitin protein ligase activity"/>
    <property type="evidence" value="ECO:0000318"/>
    <property type="project" value="GO_Central"/>
</dbReference>
<dbReference type="PROSITE" id="PS50089">
    <property type="entry name" value="ZF_RING_2"/>
    <property type="match status" value="1"/>
</dbReference>
<dbReference type="Proteomes" id="UP000000600">
    <property type="component" value="Unassembled WGS sequence"/>
</dbReference>
<dbReference type="GO" id="GO:0008270">
    <property type="term" value="F:zinc ion binding"/>
    <property type="evidence" value="ECO:0007669"/>
    <property type="project" value="UniProtKB-KW"/>
</dbReference>
<evidence type="ECO:0000256" key="11">
    <source>
        <dbReference type="ARBA" id="ARBA00022833"/>
    </source>
</evidence>
<keyword evidence="12 15" id="KW-1133">Transmembrane helix</keyword>
<evidence type="ECO:0000256" key="15">
    <source>
        <dbReference type="SAM" id="Phobius"/>
    </source>
</evidence>
<dbReference type="PANTHER" id="PTHR22763">
    <property type="entry name" value="RING ZINC FINGER PROTEIN"/>
    <property type="match status" value="1"/>
</dbReference>
<evidence type="ECO:0000256" key="14">
    <source>
        <dbReference type="PROSITE-ProRule" id="PRU00175"/>
    </source>
</evidence>
<dbReference type="HOGENOM" id="CLU_042987_0_0_1"/>
<keyword evidence="10" id="KW-0833">Ubl conjugation pathway</keyword>
<evidence type="ECO:0000256" key="4">
    <source>
        <dbReference type="ARBA" id="ARBA00012483"/>
    </source>
</evidence>
<dbReference type="PANTHER" id="PTHR22763:SF193">
    <property type="entry name" value="CHROMOSOME UNDETERMINED SCAFFOLD_135, WHOLE GENOME SHOTGUN SEQUENCE"/>
    <property type="match status" value="1"/>
</dbReference>
<dbReference type="STRING" id="5888.A0EB13"/>
<evidence type="ECO:0000256" key="10">
    <source>
        <dbReference type="ARBA" id="ARBA00022786"/>
    </source>
</evidence>
<dbReference type="InterPro" id="IPR024766">
    <property type="entry name" value="Znf_RING_H2"/>
</dbReference>
<dbReference type="Pfam" id="PF12678">
    <property type="entry name" value="zf-rbx1"/>
    <property type="match status" value="1"/>
</dbReference>
<keyword evidence="9 14" id="KW-0863">Zinc-finger</keyword>
<dbReference type="GO" id="GO:0012505">
    <property type="term" value="C:endomembrane system"/>
    <property type="evidence" value="ECO:0000318"/>
    <property type="project" value="GO_Central"/>
</dbReference>
<evidence type="ECO:0000256" key="6">
    <source>
        <dbReference type="ARBA" id="ARBA00022692"/>
    </source>
</evidence>
<dbReference type="GO" id="GO:0043161">
    <property type="term" value="P:proteasome-mediated ubiquitin-dependent protein catabolic process"/>
    <property type="evidence" value="ECO:0000318"/>
    <property type="project" value="GO_Central"/>
</dbReference>
<feature type="chain" id="PRO_5002624505" description="RING-type E3 ubiquitin transferase" evidence="16">
    <location>
        <begin position="24"/>
        <end position="491"/>
    </location>
</feature>
<sequence length="491" mass="58138">MEFSQKFITLYFILLYLPCGILSDTIPEKILSSFLNQELFKGEWQSNDPRLMQFYYLTLDSGMIKVRVENEHLYFLALNPRYGEDRFVSGAIALANYSETTQSWGGESKIYLEGGEQHSYLWYEGSCNGTYQVKLNQPIENLDIDTLQIDVYLSSNTENGYHCYSNMSFSVKRVYNYDFINCLIFSLVATIILLVQYLAGSKLLRQMKDQQIQLQQLSRLCSLLSWINGLNTFYFFVDLLFQNFEYYYLFLLPTLILFVGLFKDSNIFNFHFYSTQQNRDRRRRAELVRFIGLLIILQLFVFANFVIFQLFGYTFYLMLFQAFILYPQIIHNLRLGINQFNKLQIFGWLSPRLFFYVYIRSCPSNVKDTKPNYLFVVVFFAVYLFSLLILVLQTKYNIRCFKPKIEKPKTFSYLQKIKVKDSIECPICMGPLHSNPNEIDEQPLDQSLLCEIMVTPCQHMYHQQCLRDWMEVQKRCPVCRGDLHLEENVEQ</sequence>
<evidence type="ECO:0000256" key="16">
    <source>
        <dbReference type="SAM" id="SignalP"/>
    </source>
</evidence>
<dbReference type="InParanoid" id="A0EB13"/>
<evidence type="ECO:0000256" key="7">
    <source>
        <dbReference type="ARBA" id="ARBA00022723"/>
    </source>
</evidence>